<dbReference type="PROSITE" id="PS00108">
    <property type="entry name" value="PROTEIN_KINASE_ST"/>
    <property type="match status" value="1"/>
</dbReference>
<dbReference type="eggNOG" id="KOG0663">
    <property type="taxonomic scope" value="Eukaryota"/>
</dbReference>
<dbReference type="InterPro" id="IPR000719">
    <property type="entry name" value="Prot_kinase_dom"/>
</dbReference>
<dbReference type="AlphaFoldDB" id="E6ZLI4"/>
<keyword evidence="6" id="KW-0067">ATP-binding</keyword>
<dbReference type="SMART" id="SM00220">
    <property type="entry name" value="S_TKc"/>
    <property type="match status" value="1"/>
</dbReference>
<keyword evidence="10" id="KW-1185">Reference proteome</keyword>
<sequence length="474" mass="52195">MAEHAEHAEPAEHGADAATQLETVRSEAHPTIAASRSIYAYERLNHIQEGTYGVVFRARPRDPPSPSVVAVKKLKVARNGLDAHGFPITSLREIQTLTLARTHAHVVQLHEVCVGNTLDQIFLVMEFMEHDLKTLLTFKHKSRAGGFAASEVKTLMHQLLGAVAGLHAEWIVHRDLKSSNLLMDNRGTLKVADFGLARRFGDPVDAWVAKSQPRAQSESDTSSADTKKEGSEEQGGMTDLVVTLWYRAPELLLLNHVYRARESSSSKQPAPKSLRANHLFRLHSTSSPHPPQPLPQYTEKIDMWSVGCIFAELLTSHPLFAGTDEPDQLRRIDHVLGGPTTTNWPDLTRWMGLSHHHATAPSTEEEVEKEAQRRKAKLAAALPRTRLTRGALDLLFQLLQYDPAQRVSAAEALRHAYFAEAPRMAHPDSFGSFPSVAAGERVVGETPSAPNVRAAGKGNGEASKAYSMEFDFAG</sequence>
<dbReference type="Proteomes" id="UP000008867">
    <property type="component" value="Chromosome 1"/>
</dbReference>
<dbReference type="GO" id="GO:0007346">
    <property type="term" value="P:regulation of mitotic cell cycle"/>
    <property type="evidence" value="ECO:0007669"/>
    <property type="project" value="TreeGrafter"/>
</dbReference>
<dbReference type="InterPro" id="IPR050108">
    <property type="entry name" value="CDK"/>
</dbReference>
<gene>
    <name evidence="9" type="ORF">sr12053</name>
</gene>
<evidence type="ECO:0000256" key="4">
    <source>
        <dbReference type="ARBA" id="ARBA00022741"/>
    </source>
</evidence>
<keyword evidence="3" id="KW-0808">Transferase</keyword>
<reference evidence="9 10" key="1">
    <citation type="journal article" date="2010" name="Science">
        <title>Pathogenicity determinants in smut fungi revealed by genome comparison.</title>
        <authorList>
            <person name="Schirawski J."/>
            <person name="Mannhaupt G."/>
            <person name="Muench K."/>
            <person name="Brefort T."/>
            <person name="Schipper K."/>
            <person name="Doehlemann G."/>
            <person name="Di Stasio M."/>
            <person name="Roessel N."/>
            <person name="Mendoza-Mendoza A."/>
            <person name="Pester D."/>
            <person name="Mueller O."/>
            <person name="Winterberg B."/>
            <person name="Meyer E."/>
            <person name="Ghareeb H."/>
            <person name="Wollenberg T."/>
            <person name="Muensterkoetter M."/>
            <person name="Wong P."/>
            <person name="Walter M."/>
            <person name="Stukenbrock E."/>
            <person name="Gueldener U."/>
            <person name="Kahmann R."/>
        </authorList>
    </citation>
    <scope>NUCLEOTIDE SEQUENCE [LARGE SCALE GENOMIC DNA]</scope>
    <source>
        <strain evidence="10">SRZ2</strain>
    </source>
</reference>
<dbReference type="SUPFAM" id="SSF56112">
    <property type="entry name" value="Protein kinase-like (PK-like)"/>
    <property type="match status" value="1"/>
</dbReference>
<comment type="similarity">
    <text evidence="1">Belongs to the protein kinase superfamily. CMGC Ser/Thr protein kinase family. CDC2/CDKX subfamily.</text>
</comment>
<dbReference type="VEuPathDB" id="FungiDB:sr12053"/>
<dbReference type="GO" id="GO:0005524">
    <property type="term" value="F:ATP binding"/>
    <property type="evidence" value="ECO:0007669"/>
    <property type="project" value="UniProtKB-KW"/>
</dbReference>
<dbReference type="GO" id="GO:0005634">
    <property type="term" value="C:nucleus"/>
    <property type="evidence" value="ECO:0007669"/>
    <property type="project" value="TreeGrafter"/>
</dbReference>
<dbReference type="EMBL" id="FQ311430">
    <property type="protein sequence ID" value="CBQ68187.1"/>
    <property type="molecule type" value="Genomic_DNA"/>
</dbReference>
<evidence type="ECO:0000256" key="5">
    <source>
        <dbReference type="ARBA" id="ARBA00022777"/>
    </source>
</evidence>
<dbReference type="PANTHER" id="PTHR24056">
    <property type="entry name" value="CELL DIVISION PROTEIN KINASE"/>
    <property type="match status" value="1"/>
</dbReference>
<dbReference type="HOGENOM" id="CLU_000288_181_1_1"/>
<feature type="region of interest" description="Disordered" evidence="7">
    <location>
        <begin position="209"/>
        <end position="235"/>
    </location>
</feature>
<dbReference type="Pfam" id="PF00069">
    <property type="entry name" value="Pkinase"/>
    <property type="match status" value="2"/>
</dbReference>
<evidence type="ECO:0000256" key="1">
    <source>
        <dbReference type="ARBA" id="ARBA00006485"/>
    </source>
</evidence>
<dbReference type="Gene3D" id="3.30.200.20">
    <property type="entry name" value="Phosphorylase Kinase, domain 1"/>
    <property type="match status" value="1"/>
</dbReference>
<accession>E6ZLI4</accession>
<evidence type="ECO:0000313" key="9">
    <source>
        <dbReference type="EMBL" id="CBQ68187.1"/>
    </source>
</evidence>
<dbReference type="PROSITE" id="PS50011">
    <property type="entry name" value="PROTEIN_KINASE_DOM"/>
    <property type="match status" value="1"/>
</dbReference>
<evidence type="ECO:0000256" key="2">
    <source>
        <dbReference type="ARBA" id="ARBA00022527"/>
    </source>
</evidence>
<dbReference type="Gene3D" id="1.10.510.10">
    <property type="entry name" value="Transferase(Phosphotransferase) domain 1"/>
    <property type="match status" value="1"/>
</dbReference>
<name>E6ZLI4_SPORE</name>
<keyword evidence="4" id="KW-0547">Nucleotide-binding</keyword>
<keyword evidence="2" id="KW-0723">Serine/threonine-protein kinase</keyword>
<evidence type="ECO:0000256" key="3">
    <source>
        <dbReference type="ARBA" id="ARBA00022679"/>
    </source>
</evidence>
<feature type="domain" description="Protein kinase" evidence="8">
    <location>
        <begin position="41"/>
        <end position="418"/>
    </location>
</feature>
<dbReference type="PANTHER" id="PTHR24056:SF107">
    <property type="entry name" value="CYCLIN-DEPENDENT KINASE 11A-RELATED"/>
    <property type="match status" value="1"/>
</dbReference>
<keyword evidence="5 9" id="KW-0418">Kinase</keyword>
<evidence type="ECO:0000256" key="7">
    <source>
        <dbReference type="SAM" id="MobiDB-lite"/>
    </source>
</evidence>
<organism evidence="9 10">
    <name type="scientific">Sporisorium reilianum (strain SRZ2)</name>
    <name type="common">Maize head smut fungus</name>
    <dbReference type="NCBI Taxonomy" id="999809"/>
    <lineage>
        <taxon>Eukaryota</taxon>
        <taxon>Fungi</taxon>
        <taxon>Dikarya</taxon>
        <taxon>Basidiomycota</taxon>
        <taxon>Ustilaginomycotina</taxon>
        <taxon>Ustilaginomycetes</taxon>
        <taxon>Ustilaginales</taxon>
        <taxon>Ustilaginaceae</taxon>
        <taxon>Sporisorium</taxon>
    </lineage>
</organism>
<proteinExistence type="inferred from homology"/>
<dbReference type="InterPro" id="IPR011009">
    <property type="entry name" value="Kinase-like_dom_sf"/>
</dbReference>
<evidence type="ECO:0000313" key="10">
    <source>
        <dbReference type="Proteomes" id="UP000008867"/>
    </source>
</evidence>
<feature type="compositionally biased region" description="Polar residues" evidence="7">
    <location>
        <begin position="213"/>
        <end position="224"/>
    </location>
</feature>
<dbReference type="InterPro" id="IPR008271">
    <property type="entry name" value="Ser/Thr_kinase_AS"/>
</dbReference>
<evidence type="ECO:0000256" key="6">
    <source>
        <dbReference type="ARBA" id="ARBA00022840"/>
    </source>
</evidence>
<evidence type="ECO:0000259" key="8">
    <source>
        <dbReference type="PROSITE" id="PS50011"/>
    </source>
</evidence>
<protein>
    <submittedName>
        <fullName evidence="9">Related to CDC28-cyclin-dependent protein kinase</fullName>
    </submittedName>
</protein>
<dbReference type="GO" id="GO:0004674">
    <property type="term" value="F:protein serine/threonine kinase activity"/>
    <property type="evidence" value="ECO:0007669"/>
    <property type="project" value="UniProtKB-KW"/>
</dbReference>
<dbReference type="OrthoDB" id="1732493at2759"/>